<proteinExistence type="predicted"/>
<reference evidence="1 2" key="1">
    <citation type="submission" date="2021-06" db="EMBL/GenBank/DDBJ databases">
        <authorList>
            <person name="Kallberg Y."/>
            <person name="Tangrot J."/>
            <person name="Rosling A."/>
        </authorList>
    </citation>
    <scope>NUCLEOTIDE SEQUENCE [LARGE SCALE GENOMIC DNA]</scope>
    <source>
        <strain evidence="1 2">120-4 pot B 10/14</strain>
    </source>
</reference>
<sequence length="68" mass="7833">MTDADPAIDSAIKRVYENTRSLHCIYHINQNLPKNLKAVLGNINSSLCDLVKVLDSRLEKEAEWNRFF</sequence>
<dbReference type="EMBL" id="CAJVQB010043493">
    <property type="protein sequence ID" value="CAG8831197.1"/>
    <property type="molecule type" value="Genomic_DNA"/>
</dbReference>
<feature type="non-terminal residue" evidence="1">
    <location>
        <position position="1"/>
    </location>
</feature>
<evidence type="ECO:0000313" key="2">
    <source>
        <dbReference type="Proteomes" id="UP000789901"/>
    </source>
</evidence>
<protein>
    <submittedName>
        <fullName evidence="1">23504_t:CDS:1</fullName>
    </submittedName>
</protein>
<name>A0ABN7WH92_GIGMA</name>
<gene>
    <name evidence="1" type="ORF">GMARGA_LOCUS30585</name>
</gene>
<organism evidence="1 2">
    <name type="scientific">Gigaspora margarita</name>
    <dbReference type="NCBI Taxonomy" id="4874"/>
    <lineage>
        <taxon>Eukaryota</taxon>
        <taxon>Fungi</taxon>
        <taxon>Fungi incertae sedis</taxon>
        <taxon>Mucoromycota</taxon>
        <taxon>Glomeromycotina</taxon>
        <taxon>Glomeromycetes</taxon>
        <taxon>Diversisporales</taxon>
        <taxon>Gigasporaceae</taxon>
        <taxon>Gigaspora</taxon>
    </lineage>
</organism>
<evidence type="ECO:0000313" key="1">
    <source>
        <dbReference type="EMBL" id="CAG8831197.1"/>
    </source>
</evidence>
<comment type="caution">
    <text evidence="1">The sequence shown here is derived from an EMBL/GenBank/DDBJ whole genome shotgun (WGS) entry which is preliminary data.</text>
</comment>
<feature type="non-terminal residue" evidence="1">
    <location>
        <position position="68"/>
    </location>
</feature>
<dbReference type="Proteomes" id="UP000789901">
    <property type="component" value="Unassembled WGS sequence"/>
</dbReference>
<keyword evidence="2" id="KW-1185">Reference proteome</keyword>
<accession>A0ABN7WH92</accession>